<dbReference type="InterPro" id="IPR051046">
    <property type="entry name" value="MurCDEF_CellWall_CoF430Synth"/>
</dbReference>
<dbReference type="GO" id="GO:0005737">
    <property type="term" value="C:cytoplasm"/>
    <property type="evidence" value="ECO:0007669"/>
    <property type="project" value="UniProtKB-SubCell"/>
</dbReference>
<feature type="domain" description="Mur ligase C-terminal" evidence="13">
    <location>
        <begin position="330"/>
        <end position="446"/>
    </location>
</feature>
<dbReference type="GO" id="GO:0051301">
    <property type="term" value="P:cell division"/>
    <property type="evidence" value="ECO:0007669"/>
    <property type="project" value="UniProtKB-KW"/>
</dbReference>
<proteinExistence type="inferred from homology"/>
<evidence type="ECO:0000256" key="9">
    <source>
        <dbReference type="ARBA" id="ARBA00023316"/>
    </source>
</evidence>
<evidence type="ECO:0000256" key="5">
    <source>
        <dbReference type="ARBA" id="ARBA00022840"/>
    </source>
</evidence>
<name>A0A1L1PTB1_HYDIT</name>
<dbReference type="NCBIfam" id="TIGR01143">
    <property type="entry name" value="murF"/>
    <property type="match status" value="1"/>
</dbReference>
<evidence type="ECO:0000259" key="13">
    <source>
        <dbReference type="Pfam" id="PF02875"/>
    </source>
</evidence>
<dbReference type="GO" id="GO:0071555">
    <property type="term" value="P:cell wall organization"/>
    <property type="evidence" value="ECO:0007669"/>
    <property type="project" value="UniProtKB-KW"/>
</dbReference>
<feature type="domain" description="Mur ligase central" evidence="14">
    <location>
        <begin position="106"/>
        <end position="296"/>
    </location>
</feature>
<keyword evidence="6 10" id="KW-0133">Cell shape</keyword>
<dbReference type="InterPro" id="IPR035911">
    <property type="entry name" value="MurE/MurF_N"/>
</dbReference>
<dbReference type="AlphaFoldDB" id="A0A1L1PTB1"/>
<keyword evidence="2 10" id="KW-0436">Ligase</keyword>
<evidence type="ECO:0000256" key="11">
    <source>
        <dbReference type="RuleBase" id="RU004136"/>
    </source>
</evidence>
<keyword evidence="7 10" id="KW-0573">Peptidoglycan synthesis</keyword>
<keyword evidence="16" id="KW-1185">Reference proteome</keyword>
<dbReference type="SUPFAM" id="SSF53623">
    <property type="entry name" value="MurD-like peptide ligases, catalytic domain"/>
    <property type="match status" value="1"/>
</dbReference>
<dbReference type="GO" id="GO:0047480">
    <property type="term" value="F:UDP-N-acetylmuramoyl-tripeptide-D-alanyl-D-alanine ligase activity"/>
    <property type="evidence" value="ECO:0007669"/>
    <property type="project" value="UniProtKB-UniRule"/>
</dbReference>
<evidence type="ECO:0000313" key="16">
    <source>
        <dbReference type="Proteomes" id="UP000028878"/>
    </source>
</evidence>
<evidence type="ECO:0000256" key="6">
    <source>
        <dbReference type="ARBA" id="ARBA00022960"/>
    </source>
</evidence>
<dbReference type="Pfam" id="PF01225">
    <property type="entry name" value="Mur_ligase"/>
    <property type="match status" value="1"/>
</dbReference>
<comment type="subcellular location">
    <subcellularLocation>
        <location evidence="10 11">Cytoplasm</location>
    </subcellularLocation>
</comment>
<dbReference type="InterPro" id="IPR004101">
    <property type="entry name" value="Mur_ligase_C"/>
</dbReference>
<evidence type="ECO:0000259" key="14">
    <source>
        <dbReference type="Pfam" id="PF08245"/>
    </source>
</evidence>
<dbReference type="Pfam" id="PF08245">
    <property type="entry name" value="Mur_ligase_M"/>
    <property type="match status" value="1"/>
</dbReference>
<dbReference type="InterPro" id="IPR036565">
    <property type="entry name" value="Mur-like_cat_sf"/>
</dbReference>
<keyword evidence="4 10" id="KW-0547">Nucleotide-binding</keyword>
<dbReference type="Gene3D" id="3.40.1390.10">
    <property type="entry name" value="MurE/MurF, N-terminal domain"/>
    <property type="match status" value="1"/>
</dbReference>
<keyword evidence="9 10" id="KW-0961">Cell wall biogenesis/degradation</keyword>
<keyword evidence="1 10" id="KW-0963">Cytoplasm</keyword>
<reference evidence="16" key="1">
    <citation type="submission" date="2014-11" db="EMBL/GenBank/DDBJ databases">
        <title>Draft genome sequence of Hydrogenophaga intermedia S1.</title>
        <authorList>
            <person name="Gan H.M."/>
            <person name="Chew T.H."/>
            <person name="Stolz A."/>
        </authorList>
    </citation>
    <scope>NUCLEOTIDE SEQUENCE [LARGE SCALE GENOMIC DNA]</scope>
    <source>
        <strain evidence="16">S1</strain>
    </source>
</reference>
<keyword evidence="3 10" id="KW-0132">Cell division</keyword>
<dbReference type="Pfam" id="PF02875">
    <property type="entry name" value="Mur_ligase_C"/>
    <property type="match status" value="1"/>
</dbReference>
<protein>
    <recommendedName>
        <fullName evidence="10 11">UDP-N-acetylmuramoyl-tripeptide--D-alanyl-D-alanine ligase</fullName>
        <ecNumber evidence="10 11">6.3.2.10</ecNumber>
    </recommendedName>
    <alternativeName>
        <fullName evidence="10">D-alanyl-D-alanine-adding enzyme</fullName>
    </alternativeName>
</protein>
<dbReference type="Gene3D" id="3.40.1190.10">
    <property type="entry name" value="Mur-like, catalytic domain"/>
    <property type="match status" value="1"/>
</dbReference>
<sequence length="475" mass="49797">MKTLAELLPTLPGARAVGRIAAPIERVHSDTRSLRAGDLFVALKGERFDAHEFLPQAAATGAVAALAQRGLAEAGLPGVEVPDTRAALLQLAQAWRAQFTLPLIAVTGSNGKTTVTQMVASILRAHASEAAHATQGNFNNDIGVPLTLLRLNAAHRCSVVELGMNHPGEIAQLAAIAAPTVALVNNAQREHQEFMSSVEAVARENGTVITALGAEGVAVFPSDDVHTRIWQALAGARRTITFSDTDPQAAVRALAAEWQDNAWALHFASPLGEGQVQLRIAGRHNVRNALAAVACAVAADVPLDAIVAGLNAFEPVGGRSRAITVRVDARVVTLIDDTYNANPDSVRAAIDVLAALPGPHLLVLGDMGEVGDQGLAFHLEVLRHAYARGIDEVRVSGTAMCEAAEAMRAANEPAPRCVPEVEALATDVAAELATGVVASVLVKGSRFMRMERVVRAVRALDPTQAVNDKDSSHAA</sequence>
<dbReference type="PANTHER" id="PTHR43024:SF1">
    <property type="entry name" value="UDP-N-ACETYLMURAMOYL-TRIPEPTIDE--D-ALANYL-D-ALANINE LIGASE"/>
    <property type="match status" value="1"/>
</dbReference>
<comment type="pathway">
    <text evidence="10 11">Cell wall biogenesis; peptidoglycan biosynthesis.</text>
</comment>
<dbReference type="InterPro" id="IPR036615">
    <property type="entry name" value="Mur_ligase_C_dom_sf"/>
</dbReference>
<evidence type="ECO:0000256" key="2">
    <source>
        <dbReference type="ARBA" id="ARBA00022598"/>
    </source>
</evidence>
<dbReference type="Proteomes" id="UP000028878">
    <property type="component" value="Unassembled WGS sequence"/>
</dbReference>
<dbReference type="GO" id="GO:0005524">
    <property type="term" value="F:ATP binding"/>
    <property type="evidence" value="ECO:0007669"/>
    <property type="project" value="UniProtKB-UniRule"/>
</dbReference>
<evidence type="ECO:0000256" key="7">
    <source>
        <dbReference type="ARBA" id="ARBA00022984"/>
    </source>
</evidence>
<dbReference type="UniPathway" id="UPA00219"/>
<dbReference type="HAMAP" id="MF_02019">
    <property type="entry name" value="MurF"/>
    <property type="match status" value="1"/>
</dbReference>
<evidence type="ECO:0000256" key="4">
    <source>
        <dbReference type="ARBA" id="ARBA00022741"/>
    </source>
</evidence>
<dbReference type="SUPFAM" id="SSF63418">
    <property type="entry name" value="MurE/MurF N-terminal domain"/>
    <property type="match status" value="1"/>
</dbReference>
<keyword evidence="5 10" id="KW-0067">ATP-binding</keyword>
<feature type="domain" description="Mur ligase N-terminal catalytic" evidence="12">
    <location>
        <begin position="24"/>
        <end position="95"/>
    </location>
</feature>
<dbReference type="RefSeq" id="WP_009519779.1">
    <property type="nucleotide sequence ID" value="NZ_CCAE010000039.1"/>
</dbReference>
<dbReference type="GO" id="GO:0008766">
    <property type="term" value="F:UDP-N-acetylmuramoylalanyl-D-glutamyl-2,6-diaminopimelate-D-alanyl-D-alanine ligase activity"/>
    <property type="evidence" value="ECO:0007669"/>
    <property type="project" value="RHEA"/>
</dbReference>
<dbReference type="PANTHER" id="PTHR43024">
    <property type="entry name" value="UDP-N-ACETYLMURAMOYL-TRIPEPTIDE--D-ALANYL-D-ALANINE LIGASE"/>
    <property type="match status" value="1"/>
</dbReference>
<dbReference type="InterPro" id="IPR013221">
    <property type="entry name" value="Mur_ligase_cen"/>
</dbReference>
<comment type="function">
    <text evidence="10 11">Involved in cell wall formation. Catalyzes the final step in the synthesis of UDP-N-acetylmuramoyl-pentapeptide, the precursor of murein.</text>
</comment>
<dbReference type="EC" id="6.3.2.10" evidence="10 11"/>
<evidence type="ECO:0000256" key="3">
    <source>
        <dbReference type="ARBA" id="ARBA00022618"/>
    </source>
</evidence>
<evidence type="ECO:0000256" key="10">
    <source>
        <dbReference type="HAMAP-Rule" id="MF_02019"/>
    </source>
</evidence>
<dbReference type="EMBL" id="CCAE010000039">
    <property type="protein sequence ID" value="CDN89286.1"/>
    <property type="molecule type" value="Genomic_DNA"/>
</dbReference>
<dbReference type="GO" id="GO:0008360">
    <property type="term" value="P:regulation of cell shape"/>
    <property type="evidence" value="ECO:0007669"/>
    <property type="project" value="UniProtKB-KW"/>
</dbReference>
<comment type="catalytic activity">
    <reaction evidence="10 11">
        <text>D-alanyl-D-alanine + UDP-N-acetyl-alpha-D-muramoyl-L-alanyl-gamma-D-glutamyl-meso-2,6-diaminopimelate + ATP = UDP-N-acetyl-alpha-D-muramoyl-L-alanyl-gamma-D-glutamyl-meso-2,6-diaminopimeloyl-D-alanyl-D-alanine + ADP + phosphate + H(+)</text>
        <dbReference type="Rhea" id="RHEA:28374"/>
        <dbReference type="ChEBI" id="CHEBI:15378"/>
        <dbReference type="ChEBI" id="CHEBI:30616"/>
        <dbReference type="ChEBI" id="CHEBI:43474"/>
        <dbReference type="ChEBI" id="CHEBI:57822"/>
        <dbReference type="ChEBI" id="CHEBI:61386"/>
        <dbReference type="ChEBI" id="CHEBI:83905"/>
        <dbReference type="ChEBI" id="CHEBI:456216"/>
        <dbReference type="EC" id="6.3.2.10"/>
    </reaction>
</comment>
<evidence type="ECO:0000256" key="8">
    <source>
        <dbReference type="ARBA" id="ARBA00023306"/>
    </source>
</evidence>
<accession>A0A1L1PTB1</accession>
<comment type="similarity">
    <text evidence="10">Belongs to the MurCDEF family. MurF subfamily.</text>
</comment>
<evidence type="ECO:0000256" key="1">
    <source>
        <dbReference type="ARBA" id="ARBA00022490"/>
    </source>
</evidence>
<gene>
    <name evidence="10" type="primary">murF</name>
    <name evidence="15" type="ORF">BN948_03723</name>
</gene>
<dbReference type="InterPro" id="IPR000713">
    <property type="entry name" value="Mur_ligase_N"/>
</dbReference>
<feature type="binding site" evidence="10">
    <location>
        <begin position="108"/>
        <end position="114"/>
    </location>
    <ligand>
        <name>ATP</name>
        <dbReference type="ChEBI" id="CHEBI:30616"/>
    </ligand>
</feature>
<organism evidence="15 16">
    <name type="scientific">Hydrogenophaga intermedia</name>
    <dbReference type="NCBI Taxonomy" id="65786"/>
    <lineage>
        <taxon>Bacteria</taxon>
        <taxon>Pseudomonadati</taxon>
        <taxon>Pseudomonadota</taxon>
        <taxon>Betaproteobacteria</taxon>
        <taxon>Burkholderiales</taxon>
        <taxon>Comamonadaceae</taxon>
        <taxon>Hydrogenophaga</taxon>
    </lineage>
</organism>
<dbReference type="GO" id="GO:0009252">
    <property type="term" value="P:peptidoglycan biosynthetic process"/>
    <property type="evidence" value="ECO:0007669"/>
    <property type="project" value="UniProtKB-UniRule"/>
</dbReference>
<dbReference type="Gene3D" id="3.90.190.20">
    <property type="entry name" value="Mur ligase, C-terminal domain"/>
    <property type="match status" value="1"/>
</dbReference>
<evidence type="ECO:0000313" key="15">
    <source>
        <dbReference type="EMBL" id="CDN89286.1"/>
    </source>
</evidence>
<dbReference type="SUPFAM" id="SSF53244">
    <property type="entry name" value="MurD-like peptide ligases, peptide-binding domain"/>
    <property type="match status" value="1"/>
</dbReference>
<keyword evidence="8 10" id="KW-0131">Cell cycle</keyword>
<dbReference type="InterPro" id="IPR005863">
    <property type="entry name" value="UDP-N-AcMur_synth"/>
</dbReference>
<evidence type="ECO:0000259" key="12">
    <source>
        <dbReference type="Pfam" id="PF01225"/>
    </source>
</evidence>